<protein>
    <submittedName>
        <fullName evidence="2">DUF131 domain-containing protein</fullName>
    </submittedName>
</protein>
<dbReference type="EMBL" id="CP058215">
    <property type="protein sequence ID" value="QLC50600.1"/>
    <property type="molecule type" value="Genomic_DNA"/>
</dbReference>
<proteinExistence type="predicted"/>
<dbReference type="InterPro" id="IPR002849">
    <property type="entry name" value="DUF131"/>
</dbReference>
<gene>
    <name evidence="2" type="ORF">HWN40_10350</name>
</gene>
<keyword evidence="3" id="KW-1185">Reference proteome</keyword>
<evidence type="ECO:0000313" key="3">
    <source>
        <dbReference type="Proteomes" id="UP000509594"/>
    </source>
</evidence>
<dbReference type="AlphaFoldDB" id="A0A7D5EHK0"/>
<dbReference type="OrthoDB" id="43783at2157"/>
<accession>A0A7D5EHK0</accession>
<sequence length="78" mass="8179">MSSSQKAIQAGILLIFLGFVLVFLGTILSAGDSGGNFGGVLLIGPIPIAFGSSPEITSTMLWAGVIIALIYLFTRRMF</sequence>
<dbReference type="RefSeq" id="WP_176965656.1">
    <property type="nucleotide sequence ID" value="NZ_CP058215.1"/>
</dbReference>
<reference evidence="2 3" key="1">
    <citation type="submission" date="2020-06" db="EMBL/GenBank/DDBJ databases">
        <title>Methanolobus halotolerans sp. nov., isolated from a saline lake Tus in Siberia.</title>
        <authorList>
            <person name="Shen Y."/>
            <person name="Chen S.-C."/>
            <person name="Lai M.-C."/>
            <person name="Huang H.-H."/>
            <person name="Chiu H.-H."/>
            <person name="Tang S.-L."/>
            <person name="Rogozin D.Y."/>
            <person name="Degermendzhy A.G."/>
        </authorList>
    </citation>
    <scope>NUCLEOTIDE SEQUENCE [LARGE SCALE GENOMIC DNA]</scope>
    <source>
        <strain evidence="2 3">DSM 21339</strain>
    </source>
</reference>
<keyword evidence="1" id="KW-1133">Transmembrane helix</keyword>
<dbReference type="Proteomes" id="UP000509594">
    <property type="component" value="Chromosome"/>
</dbReference>
<dbReference type="KEGG" id="mzi:HWN40_10350"/>
<dbReference type="NCBIfam" id="TIGR00304">
    <property type="entry name" value="TIGR00304 family membrane protein"/>
    <property type="match status" value="1"/>
</dbReference>
<evidence type="ECO:0000313" key="2">
    <source>
        <dbReference type="EMBL" id="QLC50600.1"/>
    </source>
</evidence>
<dbReference type="GeneID" id="55822079"/>
<evidence type="ECO:0000256" key="1">
    <source>
        <dbReference type="SAM" id="Phobius"/>
    </source>
</evidence>
<keyword evidence="1" id="KW-0472">Membrane</keyword>
<feature type="transmembrane region" description="Helical" evidence="1">
    <location>
        <begin position="56"/>
        <end position="74"/>
    </location>
</feature>
<name>A0A7D5EHK0_9EURY</name>
<dbReference type="Pfam" id="PF01998">
    <property type="entry name" value="DUF131"/>
    <property type="match status" value="1"/>
</dbReference>
<feature type="transmembrane region" description="Helical" evidence="1">
    <location>
        <begin position="12"/>
        <end position="31"/>
    </location>
</feature>
<keyword evidence="1" id="KW-0812">Transmembrane</keyword>
<organism evidence="2 3">
    <name type="scientific">Methanolobus zinderi</name>
    <dbReference type="NCBI Taxonomy" id="536044"/>
    <lineage>
        <taxon>Archaea</taxon>
        <taxon>Methanobacteriati</taxon>
        <taxon>Methanobacteriota</taxon>
        <taxon>Stenosarchaea group</taxon>
        <taxon>Methanomicrobia</taxon>
        <taxon>Methanosarcinales</taxon>
        <taxon>Methanosarcinaceae</taxon>
        <taxon>Methanolobus</taxon>
    </lineage>
</organism>